<dbReference type="RefSeq" id="WP_308448753.1">
    <property type="nucleotide sequence ID" value="NZ_JAJEQC010000003.1"/>
</dbReference>
<comment type="caution">
    <text evidence="1">The sequence shown here is derived from an EMBL/GenBank/DDBJ whole genome shotgun (WGS) entry which is preliminary data.</text>
</comment>
<keyword evidence="2" id="KW-1185">Reference proteome</keyword>
<evidence type="ECO:0000313" key="1">
    <source>
        <dbReference type="EMBL" id="MCC2136215.1"/>
    </source>
</evidence>
<proteinExistence type="predicted"/>
<organism evidence="1 2">
    <name type="scientific">Hominenteromicrobium mulieris</name>
    <dbReference type="NCBI Taxonomy" id="2885357"/>
    <lineage>
        <taxon>Bacteria</taxon>
        <taxon>Bacillati</taxon>
        <taxon>Bacillota</taxon>
        <taxon>Clostridia</taxon>
        <taxon>Eubacteriales</taxon>
        <taxon>Oscillospiraceae</taxon>
        <taxon>Hominenteromicrobium</taxon>
    </lineage>
</organism>
<sequence length="136" mass="15708">MKRKKPYIRLTNSEFAMMQLLWEAGRPLNRAEIMEIALRDPENPLFAKNSFHVIINNLIGYQFIAAFINDGPGRKNARRFAPLLTRNEYAGLQIATTEHYKASDIPEIVAAIFKYTKDANKEELLPKIEEAVRRCK</sequence>
<accession>A0AAE3AG79</accession>
<name>A0AAE3AG79_9FIRM</name>
<dbReference type="AlphaFoldDB" id="A0AAE3AG79"/>
<reference evidence="1" key="1">
    <citation type="submission" date="2021-10" db="EMBL/GenBank/DDBJ databases">
        <title>Anaerobic single-cell dispensing facilitates the cultivation of human gut bacteria.</title>
        <authorList>
            <person name="Afrizal A."/>
        </authorList>
    </citation>
    <scope>NUCLEOTIDE SEQUENCE</scope>
    <source>
        <strain evidence="1">CLA-AA-H250</strain>
    </source>
</reference>
<dbReference type="Gene3D" id="1.10.10.10">
    <property type="entry name" value="Winged helix-like DNA-binding domain superfamily/Winged helix DNA-binding domain"/>
    <property type="match status" value="1"/>
</dbReference>
<protein>
    <submittedName>
        <fullName evidence="1">Helix-turn-helix domain-containing protein</fullName>
    </submittedName>
</protein>
<dbReference type="InterPro" id="IPR036388">
    <property type="entry name" value="WH-like_DNA-bd_sf"/>
</dbReference>
<gene>
    <name evidence="1" type="ORF">LKD31_04190</name>
</gene>
<dbReference type="EMBL" id="JAJEQC010000003">
    <property type="protein sequence ID" value="MCC2136215.1"/>
    <property type="molecule type" value="Genomic_DNA"/>
</dbReference>
<evidence type="ECO:0000313" key="2">
    <source>
        <dbReference type="Proteomes" id="UP001199424"/>
    </source>
</evidence>
<dbReference type="Proteomes" id="UP001199424">
    <property type="component" value="Unassembled WGS sequence"/>
</dbReference>